<name>A0A6A2WKF9_HIBSY</name>
<keyword evidence="2" id="KW-0723">Serine/threonine-protein kinase</keyword>
<evidence type="ECO:0000256" key="9">
    <source>
        <dbReference type="ARBA" id="ARBA00023180"/>
    </source>
</evidence>
<evidence type="ECO:0000256" key="3">
    <source>
        <dbReference type="ARBA" id="ARBA00022614"/>
    </source>
</evidence>
<keyword evidence="14" id="KW-1185">Reference proteome</keyword>
<evidence type="ECO:0000256" key="5">
    <source>
        <dbReference type="ARBA" id="ARBA00022737"/>
    </source>
</evidence>
<protein>
    <recommendedName>
        <fullName evidence="1">non-specific serine/threonine protein kinase</fullName>
        <ecNumber evidence="1">2.7.11.1</ecNumber>
    </recommendedName>
</protein>
<keyword evidence="5" id="KW-0677">Repeat</keyword>
<dbReference type="InterPro" id="IPR000719">
    <property type="entry name" value="Prot_kinase_dom"/>
</dbReference>
<keyword evidence="8" id="KW-0067">ATP-binding</keyword>
<sequence length="317" mass="35478">MDIATILREFVWLRFLEQLNLGGSYFEGAIAAISGRFTRLMLLDLAGNVLKGTLPCQLGFLTQLERIEIDCNALQAPYYFTGEIWVSYTNLKAFQIPNPKQSSQLYHFLLFRTVEKPHVCGALSSNIWGAPSLQIFSASSAKLTGEISNFIGCKNIYKIELQGSSLNGSIPCLYGKILARLCLVEAIAIGDMEVLGTRCFHVNYSCRQDHRDRSTRTICKAEMPRGEIIAVKLCATGSVRCSAPLLHAKNKGENLVADWVTRYKITLGVAQGICYLHHDCDLVIVHHELKPSNILFDREMEVRVTDFRVAKLIQSDD</sequence>
<keyword evidence="4" id="KW-0808">Transferase</keyword>
<evidence type="ECO:0000256" key="4">
    <source>
        <dbReference type="ARBA" id="ARBA00022679"/>
    </source>
</evidence>
<organism evidence="13 14">
    <name type="scientific">Hibiscus syriacus</name>
    <name type="common">Rose of Sharon</name>
    <dbReference type="NCBI Taxonomy" id="106335"/>
    <lineage>
        <taxon>Eukaryota</taxon>
        <taxon>Viridiplantae</taxon>
        <taxon>Streptophyta</taxon>
        <taxon>Embryophyta</taxon>
        <taxon>Tracheophyta</taxon>
        <taxon>Spermatophyta</taxon>
        <taxon>Magnoliopsida</taxon>
        <taxon>eudicotyledons</taxon>
        <taxon>Gunneridae</taxon>
        <taxon>Pentapetalae</taxon>
        <taxon>rosids</taxon>
        <taxon>malvids</taxon>
        <taxon>Malvales</taxon>
        <taxon>Malvaceae</taxon>
        <taxon>Malvoideae</taxon>
        <taxon>Hibiscus</taxon>
    </lineage>
</organism>
<dbReference type="InterPro" id="IPR011009">
    <property type="entry name" value="Kinase-like_dom_sf"/>
</dbReference>
<reference evidence="13" key="1">
    <citation type="submission" date="2019-09" db="EMBL/GenBank/DDBJ databases">
        <title>Draft genome information of white flower Hibiscus syriacus.</title>
        <authorList>
            <person name="Kim Y.-M."/>
        </authorList>
    </citation>
    <scope>NUCLEOTIDE SEQUENCE [LARGE SCALE GENOMIC DNA]</scope>
    <source>
        <strain evidence="13">YM2019G1</strain>
    </source>
</reference>
<evidence type="ECO:0000256" key="7">
    <source>
        <dbReference type="ARBA" id="ARBA00022777"/>
    </source>
</evidence>
<evidence type="ECO:0000256" key="11">
    <source>
        <dbReference type="ARBA" id="ARBA00048679"/>
    </source>
</evidence>
<dbReference type="InterPro" id="IPR032675">
    <property type="entry name" value="LRR_dom_sf"/>
</dbReference>
<evidence type="ECO:0000313" key="14">
    <source>
        <dbReference type="Proteomes" id="UP000436088"/>
    </source>
</evidence>
<dbReference type="Gene3D" id="1.10.510.10">
    <property type="entry name" value="Transferase(Phosphotransferase) domain 1"/>
    <property type="match status" value="1"/>
</dbReference>
<comment type="catalytic activity">
    <reaction evidence="10">
        <text>L-threonyl-[protein] + ATP = O-phospho-L-threonyl-[protein] + ADP + H(+)</text>
        <dbReference type="Rhea" id="RHEA:46608"/>
        <dbReference type="Rhea" id="RHEA-COMP:11060"/>
        <dbReference type="Rhea" id="RHEA-COMP:11605"/>
        <dbReference type="ChEBI" id="CHEBI:15378"/>
        <dbReference type="ChEBI" id="CHEBI:30013"/>
        <dbReference type="ChEBI" id="CHEBI:30616"/>
        <dbReference type="ChEBI" id="CHEBI:61977"/>
        <dbReference type="ChEBI" id="CHEBI:456216"/>
        <dbReference type="EC" id="2.7.11.1"/>
    </reaction>
</comment>
<dbReference type="SUPFAM" id="SSF56112">
    <property type="entry name" value="Protein kinase-like (PK-like)"/>
    <property type="match status" value="1"/>
</dbReference>
<dbReference type="GO" id="GO:0005524">
    <property type="term" value="F:ATP binding"/>
    <property type="evidence" value="ECO:0007669"/>
    <property type="project" value="UniProtKB-KW"/>
</dbReference>
<comment type="caution">
    <text evidence="13">The sequence shown here is derived from an EMBL/GenBank/DDBJ whole genome shotgun (WGS) entry which is preliminary data.</text>
</comment>
<dbReference type="EMBL" id="VEPZ02001733">
    <property type="protein sequence ID" value="KAE8660093.1"/>
    <property type="molecule type" value="Genomic_DNA"/>
</dbReference>
<dbReference type="AlphaFoldDB" id="A0A6A2WKF9"/>
<dbReference type="Proteomes" id="UP000436088">
    <property type="component" value="Unassembled WGS sequence"/>
</dbReference>
<dbReference type="PANTHER" id="PTHR48056">
    <property type="entry name" value="LRR RECEPTOR-LIKE SERINE/THREONINE-PROTEIN KINASE-RELATED"/>
    <property type="match status" value="1"/>
</dbReference>
<evidence type="ECO:0000256" key="1">
    <source>
        <dbReference type="ARBA" id="ARBA00012513"/>
    </source>
</evidence>
<evidence type="ECO:0000256" key="10">
    <source>
        <dbReference type="ARBA" id="ARBA00047899"/>
    </source>
</evidence>
<proteinExistence type="predicted"/>
<dbReference type="Pfam" id="PF00069">
    <property type="entry name" value="Pkinase"/>
    <property type="match status" value="1"/>
</dbReference>
<keyword evidence="9" id="KW-0325">Glycoprotein</keyword>
<keyword evidence="7" id="KW-0418">Kinase</keyword>
<dbReference type="InterPro" id="IPR050647">
    <property type="entry name" value="Plant_LRR-RLKs"/>
</dbReference>
<dbReference type="Gene3D" id="3.80.10.10">
    <property type="entry name" value="Ribonuclease Inhibitor"/>
    <property type="match status" value="1"/>
</dbReference>
<dbReference type="EC" id="2.7.11.1" evidence="1"/>
<dbReference type="PROSITE" id="PS50011">
    <property type="entry name" value="PROTEIN_KINASE_DOM"/>
    <property type="match status" value="1"/>
</dbReference>
<dbReference type="PANTHER" id="PTHR48056:SF25">
    <property type="entry name" value="PROTEIN KINASE DOMAIN-CONTAINING PROTEIN"/>
    <property type="match status" value="1"/>
</dbReference>
<accession>A0A6A2WKF9</accession>
<dbReference type="GO" id="GO:0033612">
    <property type="term" value="F:receptor serine/threonine kinase binding"/>
    <property type="evidence" value="ECO:0007669"/>
    <property type="project" value="TreeGrafter"/>
</dbReference>
<dbReference type="FunFam" id="1.10.510.10:FF:001023">
    <property type="entry name" value="Os07g0541700 protein"/>
    <property type="match status" value="1"/>
</dbReference>
<dbReference type="GO" id="GO:0004674">
    <property type="term" value="F:protein serine/threonine kinase activity"/>
    <property type="evidence" value="ECO:0007669"/>
    <property type="project" value="UniProtKB-KW"/>
</dbReference>
<evidence type="ECO:0000259" key="12">
    <source>
        <dbReference type="PROSITE" id="PS50011"/>
    </source>
</evidence>
<gene>
    <name evidence="13" type="ORF">F3Y22_tig00116958pilonHSYRG00062</name>
</gene>
<comment type="catalytic activity">
    <reaction evidence="11">
        <text>L-seryl-[protein] + ATP = O-phospho-L-seryl-[protein] + ADP + H(+)</text>
        <dbReference type="Rhea" id="RHEA:17989"/>
        <dbReference type="Rhea" id="RHEA-COMP:9863"/>
        <dbReference type="Rhea" id="RHEA-COMP:11604"/>
        <dbReference type="ChEBI" id="CHEBI:15378"/>
        <dbReference type="ChEBI" id="CHEBI:29999"/>
        <dbReference type="ChEBI" id="CHEBI:30616"/>
        <dbReference type="ChEBI" id="CHEBI:83421"/>
        <dbReference type="ChEBI" id="CHEBI:456216"/>
        <dbReference type="EC" id="2.7.11.1"/>
    </reaction>
</comment>
<evidence type="ECO:0000313" key="13">
    <source>
        <dbReference type="EMBL" id="KAE8660093.1"/>
    </source>
</evidence>
<keyword evidence="6" id="KW-0547">Nucleotide-binding</keyword>
<keyword evidence="3" id="KW-0433">Leucine-rich repeat</keyword>
<dbReference type="SUPFAM" id="SSF52058">
    <property type="entry name" value="L domain-like"/>
    <property type="match status" value="1"/>
</dbReference>
<evidence type="ECO:0000256" key="8">
    <source>
        <dbReference type="ARBA" id="ARBA00022840"/>
    </source>
</evidence>
<feature type="domain" description="Protein kinase" evidence="12">
    <location>
        <begin position="136"/>
        <end position="317"/>
    </location>
</feature>
<evidence type="ECO:0000256" key="6">
    <source>
        <dbReference type="ARBA" id="ARBA00022741"/>
    </source>
</evidence>
<evidence type="ECO:0000256" key="2">
    <source>
        <dbReference type="ARBA" id="ARBA00022527"/>
    </source>
</evidence>